<dbReference type="Gene3D" id="3.40.50.1010">
    <property type="entry name" value="5'-nuclease"/>
    <property type="match status" value="1"/>
</dbReference>
<dbReference type="EMBL" id="AUZX01016112">
    <property type="protein sequence ID" value="EQD26694.1"/>
    <property type="molecule type" value="Genomic_DNA"/>
</dbReference>
<dbReference type="InterPro" id="IPR029060">
    <property type="entry name" value="PIN-like_dom_sf"/>
</dbReference>
<reference evidence="1" key="1">
    <citation type="submission" date="2013-08" db="EMBL/GenBank/DDBJ databases">
        <authorList>
            <person name="Mendez C."/>
            <person name="Richter M."/>
            <person name="Ferrer M."/>
            <person name="Sanchez J."/>
        </authorList>
    </citation>
    <scope>NUCLEOTIDE SEQUENCE</scope>
</reference>
<accession>T0ZD10</accession>
<name>T0ZD10_9ZZZZ</name>
<reference evidence="1" key="2">
    <citation type="journal article" date="2014" name="ISME J.">
        <title>Microbial stratification in low pH oxic and suboxic macroscopic growths along an acid mine drainage.</title>
        <authorList>
            <person name="Mendez-Garcia C."/>
            <person name="Mesa V."/>
            <person name="Sprenger R.R."/>
            <person name="Richter M."/>
            <person name="Diez M.S."/>
            <person name="Solano J."/>
            <person name="Bargiela R."/>
            <person name="Golyshina O.V."/>
            <person name="Manteca A."/>
            <person name="Ramos J.L."/>
            <person name="Gallego J.R."/>
            <person name="Llorente I."/>
            <person name="Martins Dos Santos V.A."/>
            <person name="Jensen O.N."/>
            <person name="Pelaez A.I."/>
            <person name="Sanchez J."/>
            <person name="Ferrer M."/>
        </authorList>
    </citation>
    <scope>NUCLEOTIDE SEQUENCE</scope>
</reference>
<dbReference type="SUPFAM" id="SSF88723">
    <property type="entry name" value="PIN domain-like"/>
    <property type="match status" value="1"/>
</dbReference>
<organism evidence="1">
    <name type="scientific">mine drainage metagenome</name>
    <dbReference type="NCBI Taxonomy" id="410659"/>
    <lineage>
        <taxon>unclassified sequences</taxon>
        <taxon>metagenomes</taxon>
        <taxon>ecological metagenomes</taxon>
    </lineage>
</organism>
<sequence length="29" mass="3350">MIVIDTNVISELWRIEPNPNVLAWIDAQV</sequence>
<feature type="non-terminal residue" evidence="1">
    <location>
        <position position="29"/>
    </location>
</feature>
<evidence type="ECO:0000313" key="1">
    <source>
        <dbReference type="EMBL" id="EQD26694.1"/>
    </source>
</evidence>
<comment type="caution">
    <text evidence="1">The sequence shown here is derived from an EMBL/GenBank/DDBJ whole genome shotgun (WGS) entry which is preliminary data.</text>
</comment>
<dbReference type="AlphaFoldDB" id="T0ZD10"/>
<gene>
    <name evidence="1" type="ORF">B1A_21798</name>
</gene>
<proteinExistence type="predicted"/>
<protein>
    <submittedName>
        <fullName evidence="1">PilT domain-containing protein</fullName>
    </submittedName>
</protein>